<keyword evidence="2" id="KW-1185">Reference proteome</keyword>
<sequence length="538" mass="59471">PSLFLTTIVQLVYSPKERVQSSATSALIAVLKYNNDKVGVLCMVLDSLSNLCEGKVSVKEEGPKLEPDRVLRLIAKWAKSVGDWNFLVGPLIDKMFAEPSNAIIVKFLSCISEHLVDAVDVVLNRVLLQMRVQNEMNGNFLTNWEGAKVSAVVSTQMQQALFDRLCPLLILRMLPLRVFSDLKSSVMYSQPLAKNAVLYNADINAIDQDCVAGLLLHRALSKFEFEDVRKLAAELCGRIHPQVLFPSICSHLEHAVISQDILKIKACLFSICTSLVVRGMDSVSHPLLVKIRKLLENILLWPSLDGDEVSKAQHGCIDCLALMICTELYRMDSLEDFNFDKMTIVGGNDHVDTATKMSVLDHVIHQLAQDDNILVSHLRFHHGNSPNDAPVPAPFRLCMANVLISACQKISDSGKKPFAWKMLPRLIHFLEATKDSVIRAACIQVMFSAVYHLKSAVLPYSSNLLTISLSFLEKGSDQERMAAAKLLASLMASEDVVVKSISGGLLGVRSLLSSICSKDTSAELQQVCRTLLECVSLR</sequence>
<evidence type="ECO:0008006" key="3">
    <source>
        <dbReference type="Google" id="ProtNLM"/>
    </source>
</evidence>
<gene>
    <name evidence="1" type="ORF">RJ641_026416</name>
</gene>
<comment type="caution">
    <text evidence="1">The sequence shown here is derived from an EMBL/GenBank/DDBJ whole genome shotgun (WGS) entry which is preliminary data.</text>
</comment>
<dbReference type="EMBL" id="JBAMMX010000003">
    <property type="protein sequence ID" value="KAK6945314.1"/>
    <property type="molecule type" value="Genomic_DNA"/>
</dbReference>
<dbReference type="InterPro" id="IPR016024">
    <property type="entry name" value="ARM-type_fold"/>
</dbReference>
<name>A0AAN8ZKX1_9MAGN</name>
<accession>A0AAN8ZKX1</accession>
<dbReference type="PANTHER" id="PTHR37743:SF1">
    <property type="entry name" value="ARM REPEAT SUPERFAMILY PROTEIN"/>
    <property type="match status" value="1"/>
</dbReference>
<proteinExistence type="predicted"/>
<dbReference type="Proteomes" id="UP001370490">
    <property type="component" value="Unassembled WGS sequence"/>
</dbReference>
<dbReference type="SUPFAM" id="SSF48371">
    <property type="entry name" value="ARM repeat"/>
    <property type="match status" value="1"/>
</dbReference>
<evidence type="ECO:0000313" key="2">
    <source>
        <dbReference type="Proteomes" id="UP001370490"/>
    </source>
</evidence>
<organism evidence="1 2">
    <name type="scientific">Dillenia turbinata</name>
    <dbReference type="NCBI Taxonomy" id="194707"/>
    <lineage>
        <taxon>Eukaryota</taxon>
        <taxon>Viridiplantae</taxon>
        <taxon>Streptophyta</taxon>
        <taxon>Embryophyta</taxon>
        <taxon>Tracheophyta</taxon>
        <taxon>Spermatophyta</taxon>
        <taxon>Magnoliopsida</taxon>
        <taxon>eudicotyledons</taxon>
        <taxon>Gunneridae</taxon>
        <taxon>Pentapetalae</taxon>
        <taxon>Dilleniales</taxon>
        <taxon>Dilleniaceae</taxon>
        <taxon>Dillenia</taxon>
    </lineage>
</organism>
<dbReference type="AlphaFoldDB" id="A0AAN8ZKX1"/>
<dbReference type="InterPro" id="IPR011989">
    <property type="entry name" value="ARM-like"/>
</dbReference>
<reference evidence="1 2" key="1">
    <citation type="submission" date="2023-12" db="EMBL/GenBank/DDBJ databases">
        <title>A high-quality genome assembly for Dillenia turbinata (Dilleniales).</title>
        <authorList>
            <person name="Chanderbali A."/>
        </authorList>
    </citation>
    <scope>NUCLEOTIDE SEQUENCE [LARGE SCALE GENOMIC DNA]</scope>
    <source>
        <strain evidence="1">LSX21</strain>
        <tissue evidence="1">Leaf</tissue>
    </source>
</reference>
<dbReference type="PANTHER" id="PTHR37743">
    <property type="entry name" value="ARM REPEAT SUPERFAMILY PROTEIN"/>
    <property type="match status" value="1"/>
</dbReference>
<evidence type="ECO:0000313" key="1">
    <source>
        <dbReference type="EMBL" id="KAK6945314.1"/>
    </source>
</evidence>
<protein>
    <recommendedName>
        <fullName evidence="3">ARM repeat superfamily protein</fullName>
    </recommendedName>
</protein>
<feature type="non-terminal residue" evidence="1">
    <location>
        <position position="1"/>
    </location>
</feature>
<dbReference type="Gene3D" id="1.25.10.10">
    <property type="entry name" value="Leucine-rich Repeat Variant"/>
    <property type="match status" value="1"/>
</dbReference>